<dbReference type="HOGENOM" id="CLU_2880783_0_0_3"/>
<reference evidence="1 2" key="1">
    <citation type="journal article" date="2015" name="Genome Announc.">
        <title>Complete Genome Sequence of Microcystis aeruginosa NIES-2549, a Bloom-Forming Cyanobacterium from Lake Kasumigaura, Japan.</title>
        <authorList>
            <person name="Yamaguchi H."/>
            <person name="Suzuki S."/>
            <person name="Tanabe Y."/>
            <person name="Osana Y."/>
            <person name="Shimura Y."/>
            <person name="Ishida K."/>
            <person name="Kawachi M."/>
        </authorList>
    </citation>
    <scope>NUCLEOTIDE SEQUENCE [LARGE SCALE GENOMIC DNA]</scope>
    <source>
        <strain evidence="1 2">NIES-2549</strain>
    </source>
</reference>
<dbReference type="AlphaFoldDB" id="A0A0F6RKC8"/>
<proteinExistence type="predicted"/>
<name>A0A0F6RKC8_MICAE</name>
<protein>
    <submittedName>
        <fullName evidence="1">Uncharacterized protein</fullName>
    </submittedName>
</protein>
<organism evidence="1 2">
    <name type="scientific">Microcystis aeruginosa NIES-2549</name>
    <dbReference type="NCBI Taxonomy" id="1641812"/>
    <lineage>
        <taxon>Bacteria</taxon>
        <taxon>Bacillati</taxon>
        <taxon>Cyanobacteriota</taxon>
        <taxon>Cyanophyceae</taxon>
        <taxon>Oscillatoriophycideae</taxon>
        <taxon>Chroococcales</taxon>
        <taxon>Microcystaceae</taxon>
        <taxon>Microcystis</taxon>
    </lineage>
</organism>
<sequence>MANTGEKLLFIPHKSLLNSNKHHNPTPPPEFVKYSPFFIDEHGKKPIRERVEGLEINQSVDPV</sequence>
<gene>
    <name evidence="1" type="ORF">MYAER_1000</name>
</gene>
<accession>A0A0F6RKC8</accession>
<dbReference type="PATRIC" id="fig|1641812.3.peg.1037"/>
<evidence type="ECO:0000313" key="2">
    <source>
        <dbReference type="Proteomes" id="UP000034103"/>
    </source>
</evidence>
<dbReference type="EMBL" id="CP011304">
    <property type="protein sequence ID" value="AKE63358.1"/>
    <property type="molecule type" value="Genomic_DNA"/>
</dbReference>
<evidence type="ECO:0000313" key="1">
    <source>
        <dbReference type="EMBL" id="AKE63358.1"/>
    </source>
</evidence>
<dbReference type="Proteomes" id="UP000034103">
    <property type="component" value="Chromosome"/>
</dbReference>